<gene>
    <name evidence="6" type="primary">LOC101896264</name>
</gene>
<evidence type="ECO:0000313" key="6">
    <source>
        <dbReference type="RefSeq" id="XP_005175466.2"/>
    </source>
</evidence>
<comment type="similarity">
    <text evidence="1">Belongs to the peptidase C1 family.</text>
</comment>
<protein>
    <submittedName>
        <fullName evidence="6">Uncharacterized protein LOC101896264</fullName>
    </submittedName>
</protein>
<dbReference type="PANTHER" id="PTHR12411">
    <property type="entry name" value="CYSTEINE PROTEASE FAMILY C1-RELATED"/>
    <property type="match status" value="1"/>
</dbReference>
<dbReference type="Pfam" id="PF00112">
    <property type="entry name" value="Peptidase_C1"/>
    <property type="match status" value="1"/>
</dbReference>
<evidence type="ECO:0000313" key="5">
    <source>
        <dbReference type="Proteomes" id="UP001652621"/>
    </source>
</evidence>
<accession>A0A9J7HXV5</accession>
<dbReference type="OrthoDB" id="387093at2759"/>
<dbReference type="InterPro" id="IPR000668">
    <property type="entry name" value="Peptidase_C1A_C"/>
</dbReference>
<evidence type="ECO:0000256" key="2">
    <source>
        <dbReference type="SAM" id="SignalP"/>
    </source>
</evidence>
<name>A0A9J7HXV5_MUSDO</name>
<dbReference type="CDD" id="cd02248">
    <property type="entry name" value="Peptidase_C1A"/>
    <property type="match status" value="1"/>
</dbReference>
<keyword evidence="2" id="KW-0732">Signal</keyword>
<dbReference type="InterPro" id="IPR038765">
    <property type="entry name" value="Papain-like_cys_pep_sf"/>
</dbReference>
<proteinExistence type="inferred from homology"/>
<dbReference type="Pfam" id="PF08246">
    <property type="entry name" value="Inhibitor_I29"/>
    <property type="match status" value="1"/>
</dbReference>
<dbReference type="Gene3D" id="3.90.70.10">
    <property type="entry name" value="Cysteine proteinases"/>
    <property type="match status" value="1"/>
</dbReference>
<dbReference type="eggNOG" id="KOG1543">
    <property type="taxonomic scope" value="Eukaryota"/>
</dbReference>
<keyword evidence="5" id="KW-1185">Reference proteome</keyword>
<evidence type="ECO:0000256" key="1">
    <source>
        <dbReference type="ARBA" id="ARBA00008455"/>
    </source>
</evidence>
<dbReference type="InterPro" id="IPR039417">
    <property type="entry name" value="Peptidase_C1A_papain-like"/>
</dbReference>
<dbReference type="SUPFAM" id="SSF54001">
    <property type="entry name" value="Cysteine proteinases"/>
    <property type="match status" value="1"/>
</dbReference>
<dbReference type="InterPro" id="IPR013201">
    <property type="entry name" value="Prot_inhib_I29"/>
</dbReference>
<feature type="domain" description="Peptidase C1A papain C-terminal" evidence="3">
    <location>
        <begin position="115"/>
        <end position="334"/>
    </location>
</feature>
<dbReference type="Gene3D" id="1.10.287.2250">
    <property type="match status" value="1"/>
</dbReference>
<sequence>MFSQRPYWILTLVVLLAIDNCCGVVVSDAEWNNYKLKFGKTYDNAVAENNARFYYAYNVNWMSTHNSQYDRGLKTFKLRPNQFTDMRLIHFNAMFPVATAPTTTNASPPPNVNIVPPSYDPSINFGYTIHAEDQGLKCNSGWSYSAVKAIEILNAIQTGNTVPTPLSAQQLIDCAGRTTACTKQVPQTVFDYLKMYDMPLLLESEYKNNNSQSEAGMCLVRGNVGVRVSQYSMLTADDDEALKKYVGSGFPVIVEINPTSFEFMHYSEGIYEPPVTGTRGSHFMTVIGYGTDKASGLDYWLLLNSFDTTWGERGFLRLRRSSTIKLAKNAIFPTVLG</sequence>
<dbReference type="VEuPathDB" id="VectorBase:MDOA004880"/>
<dbReference type="SMART" id="SM00848">
    <property type="entry name" value="Inhibitor_I29"/>
    <property type="match status" value="1"/>
</dbReference>
<dbReference type="Proteomes" id="UP001652621">
    <property type="component" value="Unplaced"/>
</dbReference>
<dbReference type="RefSeq" id="XP_005175466.2">
    <property type="nucleotide sequence ID" value="XM_005175409.4"/>
</dbReference>
<evidence type="ECO:0000259" key="3">
    <source>
        <dbReference type="SMART" id="SM00645"/>
    </source>
</evidence>
<reference evidence="6" key="1">
    <citation type="submission" date="2025-08" db="UniProtKB">
        <authorList>
            <consortium name="RefSeq"/>
        </authorList>
    </citation>
    <scope>IDENTIFICATION</scope>
    <source>
        <strain evidence="6">Aabys</strain>
        <tissue evidence="6">Whole body</tissue>
    </source>
</reference>
<feature type="domain" description="Cathepsin propeptide inhibitor" evidence="4">
    <location>
        <begin position="31"/>
        <end position="91"/>
    </location>
</feature>
<dbReference type="VEuPathDB" id="VectorBase:MDOMA2_017136"/>
<feature type="signal peptide" evidence="2">
    <location>
        <begin position="1"/>
        <end position="23"/>
    </location>
</feature>
<evidence type="ECO:0000259" key="4">
    <source>
        <dbReference type="SMART" id="SM00848"/>
    </source>
</evidence>
<dbReference type="GeneID" id="101896264"/>
<feature type="chain" id="PRO_5046569283" evidence="2">
    <location>
        <begin position="24"/>
        <end position="337"/>
    </location>
</feature>
<dbReference type="SMART" id="SM00645">
    <property type="entry name" value="Pept_C1"/>
    <property type="match status" value="1"/>
</dbReference>
<dbReference type="STRING" id="7370.A0A1I8MH97"/>
<dbReference type="InterPro" id="IPR013128">
    <property type="entry name" value="Peptidase_C1A"/>
</dbReference>
<organism evidence="5 6">
    <name type="scientific">Musca domestica</name>
    <name type="common">House fly</name>
    <dbReference type="NCBI Taxonomy" id="7370"/>
    <lineage>
        <taxon>Eukaryota</taxon>
        <taxon>Metazoa</taxon>
        <taxon>Ecdysozoa</taxon>
        <taxon>Arthropoda</taxon>
        <taxon>Hexapoda</taxon>
        <taxon>Insecta</taxon>
        <taxon>Pterygota</taxon>
        <taxon>Neoptera</taxon>
        <taxon>Endopterygota</taxon>
        <taxon>Diptera</taxon>
        <taxon>Brachycera</taxon>
        <taxon>Muscomorpha</taxon>
        <taxon>Muscoidea</taxon>
        <taxon>Muscidae</taxon>
        <taxon>Musca</taxon>
    </lineage>
</organism>